<dbReference type="EMBL" id="LWDX02052003">
    <property type="protein sequence ID" value="OEL19974.1"/>
    <property type="molecule type" value="Genomic_DNA"/>
</dbReference>
<protein>
    <submittedName>
        <fullName evidence="2">Uncharacterized protein</fullName>
    </submittedName>
</protein>
<evidence type="ECO:0000256" key="1">
    <source>
        <dbReference type="SAM" id="MobiDB-lite"/>
    </source>
</evidence>
<feature type="compositionally biased region" description="Pro residues" evidence="1">
    <location>
        <begin position="32"/>
        <end position="43"/>
    </location>
</feature>
<organism evidence="2 3">
    <name type="scientific">Dichanthelium oligosanthes</name>
    <dbReference type="NCBI Taxonomy" id="888268"/>
    <lineage>
        <taxon>Eukaryota</taxon>
        <taxon>Viridiplantae</taxon>
        <taxon>Streptophyta</taxon>
        <taxon>Embryophyta</taxon>
        <taxon>Tracheophyta</taxon>
        <taxon>Spermatophyta</taxon>
        <taxon>Magnoliopsida</taxon>
        <taxon>Liliopsida</taxon>
        <taxon>Poales</taxon>
        <taxon>Poaceae</taxon>
        <taxon>PACMAD clade</taxon>
        <taxon>Panicoideae</taxon>
        <taxon>Panicodae</taxon>
        <taxon>Paniceae</taxon>
        <taxon>Dichantheliinae</taxon>
        <taxon>Dichanthelium</taxon>
    </lineage>
</organism>
<accession>A0A1E5V4K6</accession>
<reference evidence="2 3" key="1">
    <citation type="submission" date="2016-09" db="EMBL/GenBank/DDBJ databases">
        <title>The draft genome of Dichanthelium oligosanthes: A C3 panicoid grass species.</title>
        <authorList>
            <person name="Studer A.J."/>
            <person name="Schnable J.C."/>
            <person name="Brutnell T.P."/>
        </authorList>
    </citation>
    <scope>NUCLEOTIDE SEQUENCE [LARGE SCALE GENOMIC DNA]</scope>
    <source>
        <strain evidence="3">cv. Kellogg 1175</strain>
        <tissue evidence="2">Leaf</tissue>
    </source>
</reference>
<feature type="region of interest" description="Disordered" evidence="1">
    <location>
        <begin position="1"/>
        <end position="68"/>
    </location>
</feature>
<proteinExistence type="predicted"/>
<gene>
    <name evidence="2" type="ORF">BAE44_0019007</name>
</gene>
<evidence type="ECO:0000313" key="2">
    <source>
        <dbReference type="EMBL" id="OEL19974.1"/>
    </source>
</evidence>
<comment type="caution">
    <text evidence="2">The sequence shown here is derived from an EMBL/GenBank/DDBJ whole genome shotgun (WGS) entry which is preliminary data.</text>
</comment>
<dbReference type="Proteomes" id="UP000095767">
    <property type="component" value="Unassembled WGS sequence"/>
</dbReference>
<sequence>MYAAAPLRPIPLHSMDRRAFPEATHQRQVPAEPFPLPAPPPCPLQSHKQKRRRTSHGVSNWKHKETKP</sequence>
<evidence type="ECO:0000313" key="3">
    <source>
        <dbReference type="Proteomes" id="UP000095767"/>
    </source>
</evidence>
<keyword evidence="3" id="KW-1185">Reference proteome</keyword>
<dbReference type="AlphaFoldDB" id="A0A1E5V4K6"/>
<name>A0A1E5V4K6_9POAL</name>